<evidence type="ECO:0000256" key="4">
    <source>
        <dbReference type="RuleBase" id="RU000384"/>
    </source>
</evidence>
<protein>
    <submittedName>
        <fullName evidence="5">Glutamine synthetase</fullName>
    </submittedName>
</protein>
<dbReference type="Pfam" id="PF00120">
    <property type="entry name" value="Gln-synt_C"/>
    <property type="match status" value="1"/>
</dbReference>
<dbReference type="OrthoDB" id="3277468at2"/>
<evidence type="ECO:0000313" key="5">
    <source>
        <dbReference type="EMBL" id="SDC14804.1"/>
    </source>
</evidence>
<dbReference type="InterPro" id="IPR014746">
    <property type="entry name" value="Gln_synth/guanido_kin_cat_dom"/>
</dbReference>
<dbReference type="PANTHER" id="PTHR43785">
    <property type="entry name" value="GAMMA-GLUTAMYLPUTRESCINE SYNTHETASE"/>
    <property type="match status" value="1"/>
</dbReference>
<evidence type="ECO:0000313" key="6">
    <source>
        <dbReference type="Proteomes" id="UP000199494"/>
    </source>
</evidence>
<evidence type="ECO:0000256" key="2">
    <source>
        <dbReference type="ARBA" id="ARBA00022598"/>
    </source>
</evidence>
<dbReference type="PANTHER" id="PTHR43785:SF12">
    <property type="entry name" value="TYPE-1 GLUTAMINE SYNTHETASE 2"/>
    <property type="match status" value="1"/>
</dbReference>
<evidence type="ECO:0000256" key="1">
    <source>
        <dbReference type="ARBA" id="ARBA00009897"/>
    </source>
</evidence>
<dbReference type="Gene3D" id="3.10.20.70">
    <property type="entry name" value="Glutamine synthetase, N-terminal domain"/>
    <property type="match status" value="1"/>
</dbReference>
<dbReference type="GO" id="GO:0006542">
    <property type="term" value="P:glutamine biosynthetic process"/>
    <property type="evidence" value="ECO:0007669"/>
    <property type="project" value="InterPro"/>
</dbReference>
<dbReference type="SUPFAM" id="SSF55931">
    <property type="entry name" value="Glutamine synthetase/guanido kinase"/>
    <property type="match status" value="1"/>
</dbReference>
<name>A0A222VP14_9PSEU</name>
<reference evidence="5 6" key="1">
    <citation type="submission" date="2016-10" db="EMBL/GenBank/DDBJ databases">
        <authorList>
            <person name="de Groot N.N."/>
        </authorList>
    </citation>
    <scope>NUCLEOTIDE SEQUENCE [LARGE SCALE GENOMIC DNA]</scope>
    <source>
        <strain evidence="5 6">CGMCC 4.5506</strain>
    </source>
</reference>
<dbReference type="Proteomes" id="UP000199494">
    <property type="component" value="Unassembled WGS sequence"/>
</dbReference>
<dbReference type="InterPro" id="IPR008146">
    <property type="entry name" value="Gln_synth_cat_dom"/>
</dbReference>
<dbReference type="KEGG" id="pmad:BAY61_11135"/>
<dbReference type="Gene3D" id="3.30.590.10">
    <property type="entry name" value="Glutamine synthetase/guanido kinase, catalytic domain"/>
    <property type="match status" value="1"/>
</dbReference>
<comment type="similarity">
    <text evidence="1 3 4">Belongs to the glutamine synthetase family.</text>
</comment>
<dbReference type="EMBL" id="FMZE01000001">
    <property type="protein sequence ID" value="SDC14804.1"/>
    <property type="molecule type" value="Genomic_DNA"/>
</dbReference>
<dbReference type="SMART" id="SM01230">
    <property type="entry name" value="Gln-synt_C"/>
    <property type="match status" value="1"/>
</dbReference>
<accession>A0A222VP14</accession>
<dbReference type="GO" id="GO:0004356">
    <property type="term" value="F:glutamine synthetase activity"/>
    <property type="evidence" value="ECO:0007669"/>
    <property type="project" value="InterPro"/>
</dbReference>
<dbReference type="AlphaFoldDB" id="A0A222VP14"/>
<sequence length="453" mass="47602">MTKAASAAAKDLAADGVRGVHLSWADNNGIPRSRVVPVAGLADAAARGVGATSLFAVFDSHDRITYQHEGLATPSGDIRLVPVIERLRRLSGQPALAWAPMRQSAADGTPWPYCQRTRLERQVAAAADHGIELLAGFELEFAVTSAEASDIVGSPGHRGPAYSPHALVQLDAFVAALLRDFEANGLRIGQLHAEYGLAQLELSLVATDPVSAADDQLLARQTIHAAARANGLKVSFAPLVSPYVPGNGWHLHTSPWRKGRNLLAGKENPARPVGEGAAYLAGLLRELGAITAVTAPSVPSGARLRPGYFASAYAFWGVENREAPLRFVPGSALTGDGQANVELKPCDASANPYLALTAVLAAGLGGIADHGVPPDPIGQDPGTWSAGERERLGVARLPVTPAERAAALASSARIREAFGDELFGAFAAVRASDAEWAQDKSLDEVVHAHLWRY</sequence>
<gene>
    <name evidence="5" type="ORF">SAMN05421630_101595</name>
</gene>
<organism evidence="5 6">
    <name type="scientific">Prauserella marina</name>
    <dbReference type="NCBI Taxonomy" id="530584"/>
    <lineage>
        <taxon>Bacteria</taxon>
        <taxon>Bacillati</taxon>
        <taxon>Actinomycetota</taxon>
        <taxon>Actinomycetes</taxon>
        <taxon>Pseudonocardiales</taxon>
        <taxon>Pseudonocardiaceae</taxon>
        <taxon>Prauserella</taxon>
    </lineage>
</organism>
<proteinExistence type="inferred from homology"/>
<keyword evidence="2" id="KW-0436">Ligase</keyword>
<keyword evidence="6" id="KW-1185">Reference proteome</keyword>
<dbReference type="InterPro" id="IPR036651">
    <property type="entry name" value="Gln_synt_N_sf"/>
</dbReference>
<dbReference type="STRING" id="530584.SAMN05421630_101595"/>
<dbReference type="PROSITE" id="PS51987">
    <property type="entry name" value="GS_CATALYTIC"/>
    <property type="match status" value="1"/>
</dbReference>
<evidence type="ECO:0000256" key="3">
    <source>
        <dbReference type="PROSITE-ProRule" id="PRU01331"/>
    </source>
</evidence>
<dbReference type="RefSeq" id="WP_091796026.1">
    <property type="nucleotide sequence ID" value="NZ_CP016353.1"/>
</dbReference>